<dbReference type="PIRSF" id="PIRSF000538">
    <property type="entry name" value="GlpK"/>
    <property type="match status" value="1"/>
</dbReference>
<dbReference type="PROSITE" id="PS00445">
    <property type="entry name" value="FGGY_KINASES_2"/>
    <property type="match status" value="1"/>
</dbReference>
<dbReference type="InterPro" id="IPR042018">
    <property type="entry name" value="GK1-3_metazoan-type"/>
</dbReference>
<keyword evidence="6 10" id="KW-0418">Kinase</keyword>
<dbReference type="OrthoDB" id="5422795at2759"/>
<evidence type="ECO:0000256" key="9">
    <source>
        <dbReference type="ARBA" id="ARBA00043149"/>
    </source>
</evidence>
<dbReference type="CDD" id="cd07792">
    <property type="entry name" value="ASKHA_NBD_FGGY_GK1-3-like"/>
    <property type="match status" value="1"/>
</dbReference>
<dbReference type="InterPro" id="IPR043129">
    <property type="entry name" value="ATPase_NBD"/>
</dbReference>
<protein>
    <recommendedName>
        <fullName evidence="3">glycerol kinase</fullName>
        <ecNumber evidence="3">2.7.1.30</ecNumber>
    </recommendedName>
    <alternativeName>
        <fullName evidence="9">ATP:glycerol 3-phosphotransferase</fullName>
    </alternativeName>
</protein>
<evidence type="ECO:0000313" key="13">
    <source>
        <dbReference type="EMBL" id="KZS94632.1"/>
    </source>
</evidence>
<accession>A0A164W030</accession>
<evidence type="ECO:0000256" key="8">
    <source>
        <dbReference type="ARBA" id="ARBA00022840"/>
    </source>
</evidence>
<evidence type="ECO:0000259" key="11">
    <source>
        <dbReference type="Pfam" id="PF00370"/>
    </source>
</evidence>
<dbReference type="Pfam" id="PF00370">
    <property type="entry name" value="FGGY_N"/>
    <property type="match status" value="1"/>
</dbReference>
<evidence type="ECO:0000259" key="12">
    <source>
        <dbReference type="Pfam" id="PF02782"/>
    </source>
</evidence>
<keyword evidence="8" id="KW-0067">ATP-binding</keyword>
<dbReference type="EC" id="2.7.1.30" evidence="3"/>
<proteinExistence type="inferred from homology"/>
<gene>
    <name evidence="13" type="ORF">SISNIDRAFT_503945</name>
</gene>
<dbReference type="GO" id="GO:0046167">
    <property type="term" value="P:glycerol-3-phosphate biosynthetic process"/>
    <property type="evidence" value="ECO:0007669"/>
    <property type="project" value="TreeGrafter"/>
</dbReference>
<dbReference type="GO" id="GO:0006641">
    <property type="term" value="P:triglyceride metabolic process"/>
    <property type="evidence" value="ECO:0007669"/>
    <property type="project" value="TreeGrafter"/>
</dbReference>
<evidence type="ECO:0000256" key="10">
    <source>
        <dbReference type="RuleBase" id="RU003733"/>
    </source>
</evidence>
<dbReference type="FunFam" id="3.30.420.40:FF:000086">
    <property type="entry name" value="Glycerol kinase"/>
    <property type="match status" value="1"/>
</dbReference>
<evidence type="ECO:0000256" key="4">
    <source>
        <dbReference type="ARBA" id="ARBA00022679"/>
    </source>
</evidence>
<organism evidence="13 14">
    <name type="scientific">Sistotremastrum niveocremeum HHB9708</name>
    <dbReference type="NCBI Taxonomy" id="1314777"/>
    <lineage>
        <taxon>Eukaryota</taxon>
        <taxon>Fungi</taxon>
        <taxon>Dikarya</taxon>
        <taxon>Basidiomycota</taxon>
        <taxon>Agaricomycotina</taxon>
        <taxon>Agaricomycetes</taxon>
        <taxon>Sistotremastrales</taxon>
        <taxon>Sistotremastraceae</taxon>
        <taxon>Sertulicium</taxon>
        <taxon>Sertulicium niveocremeum</taxon>
    </lineage>
</organism>
<dbReference type="FunFam" id="3.30.420.40:FF:000108">
    <property type="entry name" value="Glycerol kinase, glycosomal"/>
    <property type="match status" value="1"/>
</dbReference>
<keyword evidence="4 10" id="KW-0808">Transferase</keyword>
<evidence type="ECO:0000256" key="5">
    <source>
        <dbReference type="ARBA" id="ARBA00022741"/>
    </source>
</evidence>
<dbReference type="PROSITE" id="PS00933">
    <property type="entry name" value="FGGY_KINASES_1"/>
    <property type="match status" value="1"/>
</dbReference>
<dbReference type="PANTHER" id="PTHR10196">
    <property type="entry name" value="SUGAR KINASE"/>
    <property type="match status" value="1"/>
</dbReference>
<dbReference type="EMBL" id="KV419404">
    <property type="protein sequence ID" value="KZS94632.1"/>
    <property type="molecule type" value="Genomic_DNA"/>
</dbReference>
<dbReference type="SUPFAM" id="SSF53067">
    <property type="entry name" value="Actin-like ATPase domain"/>
    <property type="match status" value="2"/>
</dbReference>
<evidence type="ECO:0000256" key="6">
    <source>
        <dbReference type="ARBA" id="ARBA00022777"/>
    </source>
</evidence>
<dbReference type="Gene3D" id="3.30.420.40">
    <property type="match status" value="2"/>
</dbReference>
<dbReference type="GO" id="GO:0005524">
    <property type="term" value="F:ATP binding"/>
    <property type="evidence" value="ECO:0007669"/>
    <property type="project" value="UniProtKB-KW"/>
</dbReference>
<feature type="domain" description="Carbohydrate kinase FGGY N-terminal" evidence="11">
    <location>
        <begin position="10"/>
        <end position="276"/>
    </location>
</feature>
<dbReference type="Pfam" id="PF02782">
    <property type="entry name" value="FGGY_C"/>
    <property type="match status" value="1"/>
</dbReference>
<dbReference type="NCBIfam" id="TIGR01311">
    <property type="entry name" value="glycerol_kin"/>
    <property type="match status" value="1"/>
</dbReference>
<dbReference type="GO" id="GO:0005739">
    <property type="term" value="C:mitochondrion"/>
    <property type="evidence" value="ECO:0007669"/>
    <property type="project" value="TreeGrafter"/>
</dbReference>
<dbReference type="UniPathway" id="UPA00618">
    <property type="reaction ID" value="UER00672"/>
</dbReference>
<comment type="similarity">
    <text evidence="2 10">Belongs to the FGGY kinase family.</text>
</comment>
<sequence length="533" mass="57887">MSLKQGEFVGALDCGTTSSRFIIFDQYANIVAQHQQEFPQYYDHPGWHDHDADELTKVCDDCIEGGVKELAAQGYAKESIKVIGITNQRETTVAWSRSTGKPLCKAIVWDDSRTKHTVAIFEHKLRDVGIETPSGEIKKGEEGIDALRELTGLPLSTYFSAIKLRWMIDNYPNVKEAHEADDLLLGTVESWLVYTLTGGAKNGLHVTDVTNASRTLLMNLHTLEWAPQLLKFFDLRPSILPKIVSSSEIYGSLASGSLKGVKIAGLVGDQQGALVGNKCLKEGEAKCTYGTGAFLLFTTGADVVKSKNGLIGTVAYQASPNSKPVYALEGSISVAGSAIKWLRDSMGLIQSAGEVNDLAAKEKDSGGVYFVTAFSGLLAPYWDPGAGGLLIGLSSYTNPAHIARATLEANAFQTRAIIESMRLDSGVDLKHLKVDGGMTNGDLVMKILADLGGFDVVRPEMRESTALGSALLAGSAINLYGWDISKPETLEHVNTKGSTTFEPKMDEALREKMWRGWQKAITRSIGWEEDEDE</sequence>
<dbReference type="STRING" id="1314777.A0A164W030"/>
<keyword evidence="7" id="KW-0319">Glycerol metabolism</keyword>
<name>A0A164W030_9AGAM</name>
<dbReference type="InterPro" id="IPR000577">
    <property type="entry name" value="Carb_kinase_FGGY"/>
</dbReference>
<dbReference type="Proteomes" id="UP000076722">
    <property type="component" value="Unassembled WGS sequence"/>
</dbReference>
<keyword evidence="14" id="KW-1185">Reference proteome</keyword>
<dbReference type="InterPro" id="IPR018483">
    <property type="entry name" value="Carb_kinase_FGGY_CS"/>
</dbReference>
<evidence type="ECO:0000256" key="1">
    <source>
        <dbReference type="ARBA" id="ARBA00005190"/>
    </source>
</evidence>
<dbReference type="InterPro" id="IPR018484">
    <property type="entry name" value="FGGY_N"/>
</dbReference>
<dbReference type="AlphaFoldDB" id="A0A164W030"/>
<dbReference type="InterPro" id="IPR005999">
    <property type="entry name" value="Glycerol_kin"/>
</dbReference>
<dbReference type="NCBIfam" id="NF000756">
    <property type="entry name" value="PRK00047.1"/>
    <property type="match status" value="1"/>
</dbReference>
<evidence type="ECO:0000313" key="14">
    <source>
        <dbReference type="Proteomes" id="UP000076722"/>
    </source>
</evidence>
<comment type="pathway">
    <text evidence="1">Polyol metabolism; glycerol degradation via glycerol kinase pathway; sn-glycerol 3-phosphate from glycerol: step 1/1.</text>
</comment>
<dbReference type="PANTHER" id="PTHR10196:SF69">
    <property type="entry name" value="GLYCEROL KINASE"/>
    <property type="match status" value="1"/>
</dbReference>
<feature type="domain" description="Carbohydrate kinase FGGY C-terminal" evidence="12">
    <location>
        <begin position="285"/>
        <end position="476"/>
    </location>
</feature>
<evidence type="ECO:0000256" key="7">
    <source>
        <dbReference type="ARBA" id="ARBA00022798"/>
    </source>
</evidence>
<keyword evidence="5" id="KW-0547">Nucleotide-binding</keyword>
<dbReference type="GO" id="GO:0004370">
    <property type="term" value="F:glycerol kinase activity"/>
    <property type="evidence" value="ECO:0007669"/>
    <property type="project" value="UniProtKB-EC"/>
</dbReference>
<dbReference type="GO" id="GO:0019563">
    <property type="term" value="P:glycerol catabolic process"/>
    <property type="evidence" value="ECO:0007669"/>
    <property type="project" value="UniProtKB-UniPathway"/>
</dbReference>
<evidence type="ECO:0000256" key="2">
    <source>
        <dbReference type="ARBA" id="ARBA00009156"/>
    </source>
</evidence>
<evidence type="ECO:0000256" key="3">
    <source>
        <dbReference type="ARBA" id="ARBA00012099"/>
    </source>
</evidence>
<reference evidence="13 14" key="1">
    <citation type="journal article" date="2016" name="Mol. Biol. Evol.">
        <title>Comparative Genomics of Early-Diverging Mushroom-Forming Fungi Provides Insights into the Origins of Lignocellulose Decay Capabilities.</title>
        <authorList>
            <person name="Nagy L.G."/>
            <person name="Riley R."/>
            <person name="Tritt A."/>
            <person name="Adam C."/>
            <person name="Daum C."/>
            <person name="Floudas D."/>
            <person name="Sun H."/>
            <person name="Yadav J.S."/>
            <person name="Pangilinan J."/>
            <person name="Larsson K.H."/>
            <person name="Matsuura K."/>
            <person name="Barry K."/>
            <person name="Labutti K."/>
            <person name="Kuo R."/>
            <person name="Ohm R.A."/>
            <person name="Bhattacharya S.S."/>
            <person name="Shirouzu T."/>
            <person name="Yoshinaga Y."/>
            <person name="Martin F.M."/>
            <person name="Grigoriev I.V."/>
            <person name="Hibbett D.S."/>
        </authorList>
    </citation>
    <scope>NUCLEOTIDE SEQUENCE [LARGE SCALE GENOMIC DNA]</scope>
    <source>
        <strain evidence="13 14">HHB9708</strain>
    </source>
</reference>
<dbReference type="InterPro" id="IPR018485">
    <property type="entry name" value="FGGY_C"/>
</dbReference>